<comment type="caution">
    <text evidence="2">The sequence shown here is derived from an EMBL/GenBank/DDBJ whole genome shotgun (WGS) entry which is preliminary data.</text>
</comment>
<dbReference type="AlphaFoldDB" id="A0A437JZK1"/>
<dbReference type="EMBL" id="SACT01000001">
    <property type="protein sequence ID" value="RVT53489.1"/>
    <property type="molecule type" value="Genomic_DNA"/>
</dbReference>
<protein>
    <recommendedName>
        <fullName evidence="4">Right handed beta helix domain-containing protein</fullName>
    </recommendedName>
</protein>
<evidence type="ECO:0000313" key="3">
    <source>
        <dbReference type="Proteomes" id="UP000288178"/>
    </source>
</evidence>
<keyword evidence="1" id="KW-0732">Signal</keyword>
<evidence type="ECO:0008006" key="4">
    <source>
        <dbReference type="Google" id="ProtNLM"/>
    </source>
</evidence>
<proteinExistence type="predicted"/>
<dbReference type="OrthoDB" id="8878147at2"/>
<accession>A0A437JZK1</accession>
<evidence type="ECO:0000256" key="1">
    <source>
        <dbReference type="SAM" id="SignalP"/>
    </source>
</evidence>
<reference evidence="2 3" key="1">
    <citation type="submission" date="2019-01" db="EMBL/GenBank/DDBJ databases">
        <authorList>
            <person name="Chen W.-M."/>
        </authorList>
    </citation>
    <scope>NUCLEOTIDE SEQUENCE [LARGE SCALE GENOMIC DNA]</scope>
    <source>
        <strain evidence="2 3">ICH-3</strain>
    </source>
</reference>
<evidence type="ECO:0000313" key="2">
    <source>
        <dbReference type="EMBL" id="RVT53489.1"/>
    </source>
</evidence>
<dbReference type="Proteomes" id="UP000288178">
    <property type="component" value="Unassembled WGS sequence"/>
</dbReference>
<feature type="signal peptide" evidence="1">
    <location>
        <begin position="1"/>
        <end position="22"/>
    </location>
</feature>
<keyword evidence="3" id="KW-1185">Reference proteome</keyword>
<feature type="chain" id="PRO_5019225221" description="Right handed beta helix domain-containing protein" evidence="1">
    <location>
        <begin position="23"/>
        <end position="383"/>
    </location>
</feature>
<name>A0A437JZK1_9BURK</name>
<gene>
    <name evidence="2" type="ORF">ENE75_00880</name>
</gene>
<dbReference type="InterPro" id="IPR011050">
    <property type="entry name" value="Pectin_lyase_fold/virulence"/>
</dbReference>
<dbReference type="RefSeq" id="WP_128194686.1">
    <property type="nucleotide sequence ID" value="NZ_SACT01000001.1"/>
</dbReference>
<dbReference type="Gene3D" id="2.160.20.10">
    <property type="entry name" value="Single-stranded right-handed beta-helix, Pectin lyase-like"/>
    <property type="match status" value="1"/>
</dbReference>
<dbReference type="InterPro" id="IPR012334">
    <property type="entry name" value="Pectin_lyas_fold"/>
</dbReference>
<sequence>MRHLVLSAALGLGLLIPSSAWAETLIVGPEGVPMALGEALKQARDGDVIDLLPGLYKGTVGVIEQKRLTIRGVGDRPVVEADGRHAEGKAIWVVRNGDVTIENIEFRGTRVPDANGAGIRFEKGRLTVMRCRFVDNQTGLLTANFLDAELRIEDSEFVQAVRQEGSLPHLLYVGRIGRFEITGSRFHQGFEGHLIKSRAKVNRIAYNLIVDGPDGSASYEIDLPNGGDAVVVGNILAQSAQTQNPVIVSYGAEGKAWDTNRLLLSHNTLVSDYPLAWFLRSWPEKLGEGTSIRAVNNLTVGPGVFSFGSAGRFDGNWPTVASSLVEPMLLDFALKRDSWLRGRTDDPRGLAGDEAVPTAEFTLPVGTRPLAPPAAWSPGALQR</sequence>
<organism evidence="2 3">
    <name type="scientific">Rubrivivax albus</name>
    <dbReference type="NCBI Taxonomy" id="2499835"/>
    <lineage>
        <taxon>Bacteria</taxon>
        <taxon>Pseudomonadati</taxon>
        <taxon>Pseudomonadota</taxon>
        <taxon>Betaproteobacteria</taxon>
        <taxon>Burkholderiales</taxon>
        <taxon>Sphaerotilaceae</taxon>
        <taxon>Rubrivivax</taxon>
    </lineage>
</organism>
<dbReference type="SUPFAM" id="SSF51126">
    <property type="entry name" value="Pectin lyase-like"/>
    <property type="match status" value="1"/>
</dbReference>